<reference evidence="1 2" key="1">
    <citation type="submission" date="2018-11" db="EMBL/GenBank/DDBJ databases">
        <title>Genomes From Bacteria Associated with the Canine Oral Cavity: a Test Case for Automated Genome-Based Taxonomic Assignment.</title>
        <authorList>
            <person name="Coil D.A."/>
            <person name="Jospin G."/>
            <person name="Darling A.E."/>
            <person name="Wallis C."/>
            <person name="Davis I.J."/>
            <person name="Harris S."/>
            <person name="Eisen J.A."/>
            <person name="Holcombe L.J."/>
            <person name="O'Flynn C."/>
        </authorList>
    </citation>
    <scope>NUCLEOTIDE SEQUENCE [LARGE SCALE GENOMIC DNA]</scope>
    <source>
        <strain evidence="1 2">OH2617_COT-023</strain>
    </source>
</reference>
<dbReference type="RefSeq" id="WP_124751514.1">
    <property type="nucleotide sequence ID" value="NZ_RQYS01000025.1"/>
</dbReference>
<evidence type="ECO:0008006" key="3">
    <source>
        <dbReference type="Google" id="ProtNLM"/>
    </source>
</evidence>
<dbReference type="AlphaFoldDB" id="A0A3P1XS86"/>
<dbReference type="InterPro" id="IPR011250">
    <property type="entry name" value="OMP/PagP_B-barrel"/>
</dbReference>
<protein>
    <recommendedName>
        <fullName evidence="3">Outer membrane protein beta-barrel domain-containing protein</fullName>
    </recommendedName>
</protein>
<dbReference type="EMBL" id="RQYS01000025">
    <property type="protein sequence ID" value="RRD60910.1"/>
    <property type="molecule type" value="Genomic_DNA"/>
</dbReference>
<proteinExistence type="predicted"/>
<dbReference type="Proteomes" id="UP000278609">
    <property type="component" value="Unassembled WGS sequence"/>
</dbReference>
<evidence type="ECO:0000313" key="1">
    <source>
        <dbReference type="EMBL" id="RRD60910.1"/>
    </source>
</evidence>
<evidence type="ECO:0000313" key="2">
    <source>
        <dbReference type="Proteomes" id="UP000278609"/>
    </source>
</evidence>
<name>A0A3P1XS86_TANFO</name>
<dbReference type="OrthoDB" id="965683at2"/>
<sequence>MFSTTAIWVKKQRSHIFYVSLPPILITKLKEQMKKLLIAAVALVSAWGAVNAQEFKPGKGSVTTDLSLFSKGIFATESPVMLNSGMLKGRYFISDGMALRGAFSLMTDSQKDTSNEDVTNKQSKSQIGMRFGVEKHFSGTDRLSPYIGGDMGIAYHTKSSSSEPKHGDKTKVEGPSTFGFAMGLFFGADYYFVKNVYLGVEAGLDFGTASVGSVTHTSGGTSTTGQKAGSSNAISVGANAGFKLGFVF</sequence>
<comment type="caution">
    <text evidence="1">The sequence shown here is derived from an EMBL/GenBank/DDBJ whole genome shotgun (WGS) entry which is preliminary data.</text>
</comment>
<organism evidence="1 2">
    <name type="scientific">Tannerella forsythia</name>
    <name type="common">Bacteroides forsythus</name>
    <dbReference type="NCBI Taxonomy" id="28112"/>
    <lineage>
        <taxon>Bacteria</taxon>
        <taxon>Pseudomonadati</taxon>
        <taxon>Bacteroidota</taxon>
        <taxon>Bacteroidia</taxon>
        <taxon>Bacteroidales</taxon>
        <taxon>Tannerellaceae</taxon>
        <taxon>Tannerella</taxon>
    </lineage>
</organism>
<dbReference type="SUPFAM" id="SSF56925">
    <property type="entry name" value="OMPA-like"/>
    <property type="match status" value="1"/>
</dbReference>
<dbReference type="Gene3D" id="2.40.160.20">
    <property type="match status" value="1"/>
</dbReference>
<accession>A0A3P1XS86</accession>
<gene>
    <name evidence="1" type="ORF">EII40_06770</name>
</gene>